<dbReference type="Proteomes" id="UP001642520">
    <property type="component" value="Unassembled WGS sequence"/>
</dbReference>
<name>A0ABP1NQY7_XYLVO</name>
<comment type="caution">
    <text evidence="1">The sequence shown here is derived from an EMBL/GenBank/DDBJ whole genome shotgun (WGS) entry which is preliminary data.</text>
</comment>
<evidence type="ECO:0000313" key="1">
    <source>
        <dbReference type="EMBL" id="CAL7943451.1"/>
    </source>
</evidence>
<evidence type="ECO:0000313" key="2">
    <source>
        <dbReference type="Proteomes" id="UP001642520"/>
    </source>
</evidence>
<keyword evidence="2" id="KW-1185">Reference proteome</keyword>
<dbReference type="EMBL" id="CAXAJV020001293">
    <property type="protein sequence ID" value="CAL7943451.1"/>
    <property type="molecule type" value="Genomic_DNA"/>
</dbReference>
<organism evidence="1 2">
    <name type="scientific">Xylocopa violacea</name>
    <name type="common">Violet carpenter bee</name>
    <name type="synonym">Apis violacea</name>
    <dbReference type="NCBI Taxonomy" id="135666"/>
    <lineage>
        <taxon>Eukaryota</taxon>
        <taxon>Metazoa</taxon>
        <taxon>Ecdysozoa</taxon>
        <taxon>Arthropoda</taxon>
        <taxon>Hexapoda</taxon>
        <taxon>Insecta</taxon>
        <taxon>Pterygota</taxon>
        <taxon>Neoptera</taxon>
        <taxon>Endopterygota</taxon>
        <taxon>Hymenoptera</taxon>
        <taxon>Apocrita</taxon>
        <taxon>Aculeata</taxon>
        <taxon>Apoidea</taxon>
        <taxon>Anthophila</taxon>
        <taxon>Apidae</taxon>
        <taxon>Xylocopa</taxon>
        <taxon>Xylocopa</taxon>
    </lineage>
</organism>
<accession>A0ABP1NQY7</accession>
<protein>
    <submittedName>
        <fullName evidence="1">Uncharacterized protein</fullName>
    </submittedName>
</protein>
<sequence length="162" mass="18801">MKIDPKMRTKKNGCEEEPRIQHAVIPIPRKTKLLELKVLQDSCKYRYKEALEDSRAEAEFLCVGDVKQNVNHSQSELGPMTVTDDISRYISPSRSQHVLDRKYVLFVFWSFFLRTRKTSISAWLVNTLGFGKHVNIIPGMISSFNKLYSRNADYGVDVRRMT</sequence>
<reference evidence="1 2" key="1">
    <citation type="submission" date="2024-08" db="EMBL/GenBank/DDBJ databases">
        <authorList>
            <person name="Will J Nash"/>
            <person name="Angela Man"/>
            <person name="Seanna McTaggart"/>
            <person name="Kendall Baker"/>
            <person name="Tom Barker"/>
            <person name="Leah Catchpole"/>
            <person name="Alex Durrant"/>
            <person name="Karim Gharbi"/>
            <person name="Naomi Irish"/>
            <person name="Gemy Kaithakottil"/>
            <person name="Debby Ku"/>
            <person name="Aaliyah Providence"/>
            <person name="Felix Shaw"/>
            <person name="David Swarbreck"/>
            <person name="Chris Watkins"/>
            <person name="Ann M. McCartney"/>
            <person name="Giulio Formenti"/>
            <person name="Alice Mouton"/>
            <person name="Noel Vella"/>
            <person name="Bjorn M von Reumont"/>
            <person name="Adriana Vella"/>
            <person name="Wilfried Haerty"/>
        </authorList>
    </citation>
    <scope>NUCLEOTIDE SEQUENCE [LARGE SCALE GENOMIC DNA]</scope>
</reference>
<gene>
    <name evidence="1" type="ORF">XYLVIOL_LOCUS6103</name>
</gene>
<proteinExistence type="predicted"/>